<dbReference type="STRING" id="888268.A0A1E5WLX9"/>
<protein>
    <submittedName>
        <fullName evidence="1">Uncharacterized protein</fullName>
    </submittedName>
</protein>
<accession>A0A1E5WLX9</accession>
<dbReference type="OrthoDB" id="2020598at2759"/>
<reference evidence="1 2" key="1">
    <citation type="submission" date="2016-09" db="EMBL/GenBank/DDBJ databases">
        <title>The draft genome of Dichanthelium oligosanthes: A C3 panicoid grass species.</title>
        <authorList>
            <person name="Studer A.J."/>
            <person name="Schnable J.C."/>
            <person name="Brutnell T.P."/>
        </authorList>
    </citation>
    <scope>NUCLEOTIDE SEQUENCE [LARGE SCALE GENOMIC DNA]</scope>
    <source>
        <strain evidence="2">cv. Kellogg 1175</strain>
        <tissue evidence="1">Leaf</tissue>
    </source>
</reference>
<gene>
    <name evidence="1" type="ORF">BAE44_0000565</name>
</gene>
<sequence>MAPSILHRALSFSNVPVHRRDVSPLKEASAASNRHEGLALLTTIAEDTGCCHHSPSLPNHSALEKSLISKIIHLREALDLPLQLLLDTLEALKIAYPKCLSGLSGNHTSSVQQVFHLN</sequence>
<keyword evidence="2" id="KW-1185">Reference proteome</keyword>
<evidence type="ECO:0000313" key="2">
    <source>
        <dbReference type="Proteomes" id="UP000095767"/>
    </source>
</evidence>
<dbReference type="Proteomes" id="UP000095767">
    <property type="component" value="Unassembled WGS sequence"/>
</dbReference>
<organism evidence="1 2">
    <name type="scientific">Dichanthelium oligosanthes</name>
    <dbReference type="NCBI Taxonomy" id="888268"/>
    <lineage>
        <taxon>Eukaryota</taxon>
        <taxon>Viridiplantae</taxon>
        <taxon>Streptophyta</taxon>
        <taxon>Embryophyta</taxon>
        <taxon>Tracheophyta</taxon>
        <taxon>Spermatophyta</taxon>
        <taxon>Magnoliopsida</taxon>
        <taxon>Liliopsida</taxon>
        <taxon>Poales</taxon>
        <taxon>Poaceae</taxon>
        <taxon>PACMAD clade</taxon>
        <taxon>Panicoideae</taxon>
        <taxon>Panicodae</taxon>
        <taxon>Paniceae</taxon>
        <taxon>Dichantheliinae</taxon>
        <taxon>Dichanthelium</taxon>
    </lineage>
</organism>
<dbReference type="AlphaFoldDB" id="A0A1E5WLX9"/>
<name>A0A1E5WLX9_9POAL</name>
<evidence type="ECO:0000313" key="1">
    <source>
        <dbReference type="EMBL" id="OEL38416.1"/>
    </source>
</evidence>
<comment type="caution">
    <text evidence="1">The sequence shown here is derived from an EMBL/GenBank/DDBJ whole genome shotgun (WGS) entry which is preliminary data.</text>
</comment>
<dbReference type="EMBL" id="LWDX02001870">
    <property type="protein sequence ID" value="OEL38416.1"/>
    <property type="molecule type" value="Genomic_DNA"/>
</dbReference>
<proteinExistence type="predicted"/>